<reference evidence="2" key="1">
    <citation type="journal article" date="2010" name="Insect Mol. Biol.">
        <title>The draft genome sequence of Arsenophonus nasoniae, son-killer bacterium of Nasonia vitripennis, reveals genes associated with virulence and symbiosis.</title>
        <authorList>
            <person name="Wilkes T."/>
            <person name="Darby A.C."/>
            <person name="Choi J."/>
            <person name="Colborne J.K."/>
            <person name="Werren J.H."/>
            <person name="Hurst G.D.D."/>
        </authorList>
    </citation>
    <scope>NUCLEOTIDE SEQUENCE</scope>
</reference>
<accession>D2TXE3</accession>
<dbReference type="AlphaFoldDB" id="D2TXE3"/>
<gene>
    <name evidence="2" type="ORF">ARN_07610</name>
</gene>
<feature type="compositionally biased region" description="Polar residues" evidence="1">
    <location>
        <begin position="92"/>
        <end position="107"/>
    </location>
</feature>
<evidence type="ECO:0000256" key="1">
    <source>
        <dbReference type="SAM" id="MobiDB-lite"/>
    </source>
</evidence>
<feature type="region of interest" description="Disordered" evidence="1">
    <location>
        <begin position="75"/>
        <end position="107"/>
    </location>
</feature>
<proteinExistence type="predicted"/>
<evidence type="ECO:0000313" key="2">
    <source>
        <dbReference type="EMBL" id="CBA72060.1"/>
    </source>
</evidence>
<organism evidence="2">
    <name type="scientific">Arsenophonus nasoniae</name>
    <name type="common">son-killer infecting Nasonia vitripennis</name>
    <dbReference type="NCBI Taxonomy" id="638"/>
    <lineage>
        <taxon>Bacteria</taxon>
        <taxon>Pseudomonadati</taxon>
        <taxon>Pseudomonadota</taxon>
        <taxon>Gammaproteobacteria</taxon>
        <taxon>Enterobacterales</taxon>
        <taxon>Morganellaceae</taxon>
        <taxon>Arsenophonus</taxon>
    </lineage>
</organism>
<protein>
    <submittedName>
        <fullName evidence="2">Uncharacterized protein</fullName>
    </submittedName>
</protein>
<dbReference type="EMBL" id="FN545167">
    <property type="protein sequence ID" value="CBA72060.1"/>
    <property type="molecule type" value="Genomic_DNA"/>
</dbReference>
<name>D2TXE3_9GAMM</name>
<sequence>MHYRDQCRIRTIRLNLLKKRSTEEIIDSVWSEHHTQENDVVNLLVAFKNQLDRHTADSIDNRCLTKTYLYTVKNRYPRRRRRNGSGNREQHFTNNQKLHTGTTRGLR</sequence>